<name>A0ABR1E5T3_NECAM</name>
<feature type="compositionally biased region" description="Basic and acidic residues" evidence="1">
    <location>
        <begin position="350"/>
        <end position="372"/>
    </location>
</feature>
<evidence type="ECO:0000313" key="2">
    <source>
        <dbReference type="EMBL" id="KAK6757993.1"/>
    </source>
</evidence>
<protein>
    <submittedName>
        <fullName evidence="2">Uncharacterized protein</fullName>
    </submittedName>
</protein>
<feature type="compositionally biased region" description="Polar residues" evidence="1">
    <location>
        <begin position="332"/>
        <end position="346"/>
    </location>
</feature>
<dbReference type="Proteomes" id="UP001303046">
    <property type="component" value="Unassembled WGS sequence"/>
</dbReference>
<organism evidence="2 3">
    <name type="scientific">Necator americanus</name>
    <name type="common">Human hookworm</name>
    <dbReference type="NCBI Taxonomy" id="51031"/>
    <lineage>
        <taxon>Eukaryota</taxon>
        <taxon>Metazoa</taxon>
        <taxon>Ecdysozoa</taxon>
        <taxon>Nematoda</taxon>
        <taxon>Chromadorea</taxon>
        <taxon>Rhabditida</taxon>
        <taxon>Rhabditina</taxon>
        <taxon>Rhabditomorpha</taxon>
        <taxon>Strongyloidea</taxon>
        <taxon>Ancylostomatidae</taxon>
        <taxon>Bunostominae</taxon>
        <taxon>Necator</taxon>
    </lineage>
</organism>
<dbReference type="EMBL" id="JAVFWL010000005">
    <property type="protein sequence ID" value="KAK6757993.1"/>
    <property type="molecule type" value="Genomic_DNA"/>
</dbReference>
<comment type="caution">
    <text evidence="2">The sequence shown here is derived from an EMBL/GenBank/DDBJ whole genome shotgun (WGS) entry which is preliminary data.</text>
</comment>
<keyword evidence="3" id="KW-1185">Reference proteome</keyword>
<evidence type="ECO:0000313" key="3">
    <source>
        <dbReference type="Proteomes" id="UP001303046"/>
    </source>
</evidence>
<feature type="region of interest" description="Disordered" evidence="1">
    <location>
        <begin position="331"/>
        <end position="374"/>
    </location>
</feature>
<sequence length="560" mass="64237">MKSKHRTTFYKFREKPNVIRFKEIAVVTTSTQCNELARALIMDEFSTKLIAFAMMICLHVTEVHKTGFGGSSTIVTVDLNASKPCDVLDTFDLFDFPLFEGAKREYKVDRCTFKRLDGLPFHTIAAPGELLTAGALLNGVERKHFLRLKGFLENYQHKTYALSHSISEANRQFSPRLVFSNELDWMFDKNEDYRPLDEGEKYSIPMRLFDLITHENIINNSSPEGIINGTAFISQALYNLEFILREPCTEKSFLFKNYDLFVFPNMKERYSRGRKNFEQPFDDERLCMPAPFGEIISEAEFTSRRTRDEGPITRRILDMFEHIKAVYDKVRSTSTGGDTQQQNVSRTKTKSQEQRTRSDDNGFRTMRSKDIPPEDLGSWHASTFTIVNQKEKQAIVYVGALGSFFGSKIRTTNDFFLNNMLSMYMRNGEKDKLVRLLPAVVFNNKTKQIKLAFSAIGGGPQHSLSLPRTISMLWMYRKGMNISETVGHPLAFPGNAEGDIVFKDRVPYLEWLHRNYNVSEAAPGLPDEIVAIQLQNETTGEMDALHVNHFDEFSYMPMGL</sequence>
<accession>A0ABR1E5T3</accession>
<gene>
    <name evidence="2" type="primary">Necator_chrV.g20466</name>
    <name evidence="2" type="ORF">RB195_015673</name>
</gene>
<proteinExistence type="predicted"/>
<reference evidence="2 3" key="1">
    <citation type="submission" date="2023-08" db="EMBL/GenBank/DDBJ databases">
        <title>A Necator americanus chromosomal reference genome.</title>
        <authorList>
            <person name="Ilik V."/>
            <person name="Petrzelkova K.J."/>
            <person name="Pardy F."/>
            <person name="Fuh T."/>
            <person name="Niatou-Singa F.S."/>
            <person name="Gouil Q."/>
            <person name="Baker L."/>
            <person name="Ritchie M.E."/>
            <person name="Jex A.R."/>
            <person name="Gazzola D."/>
            <person name="Li H."/>
            <person name="Toshio Fujiwara R."/>
            <person name="Zhan B."/>
            <person name="Aroian R.V."/>
            <person name="Pafco B."/>
            <person name="Schwarz E.M."/>
        </authorList>
    </citation>
    <scope>NUCLEOTIDE SEQUENCE [LARGE SCALE GENOMIC DNA]</scope>
    <source>
        <strain evidence="2 3">Aroian</strain>
        <tissue evidence="2">Whole animal</tissue>
    </source>
</reference>
<evidence type="ECO:0000256" key="1">
    <source>
        <dbReference type="SAM" id="MobiDB-lite"/>
    </source>
</evidence>